<dbReference type="SUPFAM" id="SSF101116">
    <property type="entry name" value="Flagellar export chaperone FliS"/>
    <property type="match status" value="1"/>
</dbReference>
<organism evidence="6 7">
    <name type="scientific">Catonella massiliensis</name>
    <dbReference type="NCBI Taxonomy" id="2799636"/>
    <lineage>
        <taxon>Bacteria</taxon>
        <taxon>Bacillati</taxon>
        <taxon>Bacillota</taxon>
        <taxon>Clostridia</taxon>
        <taxon>Lachnospirales</taxon>
        <taxon>Lachnospiraceae</taxon>
        <taxon>Catonella</taxon>
    </lineage>
</organism>
<accession>A0ABS1IWY1</accession>
<keyword evidence="6" id="KW-0282">Flagellum</keyword>
<dbReference type="InterPro" id="IPR036584">
    <property type="entry name" value="FliS_sf"/>
</dbReference>
<evidence type="ECO:0000256" key="2">
    <source>
        <dbReference type="ARBA" id="ARBA00008787"/>
    </source>
</evidence>
<evidence type="ECO:0000256" key="3">
    <source>
        <dbReference type="ARBA" id="ARBA00022490"/>
    </source>
</evidence>
<evidence type="ECO:0000256" key="5">
    <source>
        <dbReference type="ARBA" id="ARBA00023186"/>
    </source>
</evidence>
<dbReference type="InterPro" id="IPR003713">
    <property type="entry name" value="FliS"/>
</dbReference>
<sequence>MTNAASLYQGASINTATPAELTLMLYNGAIKFCNQAMAGIEEKNVEKANNNLIKAQNIIWELQGTLDFKYKVAKDFDIIYQRILRNLLMANIRKDADKLNEALEDIRGMRDVWVEVMKAAKNS</sequence>
<reference evidence="6 7" key="1">
    <citation type="submission" date="2021-01" db="EMBL/GenBank/DDBJ databases">
        <title>Isolation and description of Catonella massiliensis sp. nov., a novel Catonella species, isolated from a stable periodontitis subject.</title>
        <authorList>
            <person name="Antezack A."/>
            <person name="Boxberger M."/>
            <person name="La Scola B."/>
            <person name="Monnet-Corti V."/>
        </authorList>
    </citation>
    <scope>NUCLEOTIDE SEQUENCE [LARGE SCALE GENOMIC DNA]</scope>
    <source>
        <strain evidence="6 7">Marseille-Q4567</strain>
    </source>
</reference>
<evidence type="ECO:0000313" key="6">
    <source>
        <dbReference type="EMBL" id="MBK5896407.1"/>
    </source>
</evidence>
<keyword evidence="6" id="KW-0966">Cell projection</keyword>
<keyword evidence="6" id="KW-0969">Cilium</keyword>
<evidence type="ECO:0000256" key="1">
    <source>
        <dbReference type="ARBA" id="ARBA00004514"/>
    </source>
</evidence>
<gene>
    <name evidence="6" type="primary">fliS</name>
    <name evidence="6" type="ORF">JJN12_01210</name>
</gene>
<dbReference type="EMBL" id="JAEPRJ010000001">
    <property type="protein sequence ID" value="MBK5896407.1"/>
    <property type="molecule type" value="Genomic_DNA"/>
</dbReference>
<dbReference type="RefSeq" id="WP_208427981.1">
    <property type="nucleotide sequence ID" value="NZ_JAEPRJ010000001.1"/>
</dbReference>
<comment type="subcellular location">
    <subcellularLocation>
        <location evidence="1">Cytoplasm</location>
        <location evidence="1">Cytosol</location>
    </subcellularLocation>
</comment>
<protein>
    <submittedName>
        <fullName evidence="6">Flagellar export chaperone FliS</fullName>
    </submittedName>
</protein>
<evidence type="ECO:0000313" key="7">
    <source>
        <dbReference type="Proteomes" id="UP000604730"/>
    </source>
</evidence>
<keyword evidence="7" id="KW-1185">Reference proteome</keyword>
<dbReference type="PANTHER" id="PTHR34773:SF1">
    <property type="entry name" value="FLAGELLAR SECRETION CHAPERONE FLIS"/>
    <property type="match status" value="1"/>
</dbReference>
<dbReference type="PIRSF" id="PIRSF039090">
    <property type="entry name" value="Flis"/>
    <property type="match status" value="1"/>
</dbReference>
<dbReference type="CDD" id="cd16098">
    <property type="entry name" value="FliS"/>
    <property type="match status" value="1"/>
</dbReference>
<keyword evidence="3" id="KW-0963">Cytoplasm</keyword>
<comment type="similarity">
    <text evidence="2">Belongs to the FliS family.</text>
</comment>
<dbReference type="Gene3D" id="1.20.120.340">
    <property type="entry name" value="Flagellar protein FliS"/>
    <property type="match status" value="1"/>
</dbReference>
<dbReference type="PANTHER" id="PTHR34773">
    <property type="entry name" value="FLAGELLAR SECRETION CHAPERONE FLIS"/>
    <property type="match status" value="1"/>
</dbReference>
<proteinExistence type="inferred from homology"/>
<dbReference type="Pfam" id="PF02561">
    <property type="entry name" value="FliS"/>
    <property type="match status" value="1"/>
</dbReference>
<dbReference type="NCBIfam" id="TIGR00208">
    <property type="entry name" value="fliS"/>
    <property type="match status" value="1"/>
</dbReference>
<evidence type="ECO:0000256" key="4">
    <source>
        <dbReference type="ARBA" id="ARBA00022795"/>
    </source>
</evidence>
<keyword evidence="4" id="KW-1005">Bacterial flagellum biogenesis</keyword>
<dbReference type="Proteomes" id="UP000604730">
    <property type="component" value="Unassembled WGS sequence"/>
</dbReference>
<name>A0ABS1IWY1_9FIRM</name>
<comment type="caution">
    <text evidence="6">The sequence shown here is derived from an EMBL/GenBank/DDBJ whole genome shotgun (WGS) entry which is preliminary data.</text>
</comment>
<keyword evidence="5" id="KW-0143">Chaperone</keyword>